<accession>A0ABT0TU87</accession>
<dbReference type="Pfam" id="PF02120">
    <property type="entry name" value="Flg_hook"/>
    <property type="match status" value="1"/>
</dbReference>
<protein>
    <submittedName>
        <fullName evidence="3">Flagellar hook-length control protein FliK</fullName>
    </submittedName>
</protein>
<dbReference type="Proteomes" id="UP001057522">
    <property type="component" value="Unassembled WGS sequence"/>
</dbReference>
<keyword evidence="3" id="KW-0966">Cell projection</keyword>
<dbReference type="RefSeq" id="WP_250604228.1">
    <property type="nucleotide sequence ID" value="NZ_JAMOKX010000003.1"/>
</dbReference>
<feature type="region of interest" description="Disordered" evidence="1">
    <location>
        <begin position="521"/>
        <end position="546"/>
    </location>
</feature>
<keyword evidence="3" id="KW-0969">Cilium</keyword>
<reference evidence="3" key="1">
    <citation type="submission" date="2022-06" db="EMBL/GenBank/DDBJ databases">
        <title>Helicobacter colisuis sp. nov.</title>
        <authorList>
            <person name="Papic B."/>
            <person name="Gruntar I."/>
        </authorList>
    </citation>
    <scope>NUCLEOTIDE SEQUENCE</scope>
    <source>
        <strain evidence="3">11154-15</strain>
    </source>
</reference>
<dbReference type="EMBL" id="JAMOKX010000003">
    <property type="protein sequence ID" value="MCL9819503.1"/>
    <property type="molecule type" value="Genomic_DNA"/>
</dbReference>
<comment type="caution">
    <text evidence="3">The sequence shown here is derived from an EMBL/GenBank/DDBJ whole genome shotgun (WGS) entry which is preliminary data.</text>
</comment>
<evidence type="ECO:0000259" key="2">
    <source>
        <dbReference type="Pfam" id="PF02120"/>
    </source>
</evidence>
<feature type="compositionally biased region" description="Basic and acidic residues" evidence="1">
    <location>
        <begin position="1"/>
        <end position="11"/>
    </location>
</feature>
<dbReference type="Gene3D" id="3.30.750.140">
    <property type="match status" value="1"/>
</dbReference>
<evidence type="ECO:0000313" key="3">
    <source>
        <dbReference type="EMBL" id="MCL9819503.1"/>
    </source>
</evidence>
<proteinExistence type="predicted"/>
<dbReference type="InterPro" id="IPR038610">
    <property type="entry name" value="FliK-like_C_sf"/>
</dbReference>
<keyword evidence="4" id="KW-1185">Reference proteome</keyword>
<evidence type="ECO:0000256" key="1">
    <source>
        <dbReference type="SAM" id="MobiDB-lite"/>
    </source>
</evidence>
<feature type="compositionally biased region" description="Polar residues" evidence="1">
    <location>
        <begin position="534"/>
        <end position="546"/>
    </location>
</feature>
<feature type="region of interest" description="Disordered" evidence="1">
    <location>
        <begin position="1"/>
        <end position="23"/>
    </location>
</feature>
<sequence>MIPTIKTEKSEQTSLLSKHSKDKEDKGDFAELFGLLTQTPKTELPNSKISKVINKKEAIPSSSTQNVILQESNLKNTDKKLLKTTQIPNPKNPKELLEFTKAQNIQSSVKTLKDITQIVNKLQLNLQKISIIKDEASKEVSIKNIINPHEVQISQKSTKTLPSKQANNLLNMILQDKELLSKTNKKADTTLNPSTKEIKVKSAILDKEILPKSTKNVESNKKADTILNSSTKEESDKTTLKVNDSKSKGDEIITDSFKIDKADKALDVKESIQKNNFKQENILETKEKIELTQESREKNQIKAQKIVQEEKQLPTIFNKTKKDKFETSFGKQSQKTTQDSSNKYALDEKEIKQNDAQKVNSTSINPSNIEIQKTQNFIDNLLKIEIPQKTKILKYEEFEKETKEKKTEKIHQEIYQNILQNQNNLLLSPRETFLHFSDKLRDALQNYKPPITKISLELNPESLGSVELTITKMGDKINVQISSNQNALQLFMQNMQDFKNQLNNVGFSEVTMDFKDMSGNSFSQNSGGNFSDSRQQNPKQQQKGNENGLQIYQQAEETNREISHLDLSFSYYA</sequence>
<organism evidence="3 4">
    <name type="scientific">Helicobacter colisuis</name>
    <dbReference type="NCBI Taxonomy" id="2949739"/>
    <lineage>
        <taxon>Bacteria</taxon>
        <taxon>Pseudomonadati</taxon>
        <taxon>Campylobacterota</taxon>
        <taxon>Epsilonproteobacteria</taxon>
        <taxon>Campylobacterales</taxon>
        <taxon>Helicobacteraceae</taxon>
        <taxon>Helicobacter</taxon>
    </lineage>
</organism>
<evidence type="ECO:0000313" key="4">
    <source>
        <dbReference type="Proteomes" id="UP001057522"/>
    </source>
</evidence>
<dbReference type="InterPro" id="IPR021136">
    <property type="entry name" value="Flagellar_hook_control-like_C"/>
</dbReference>
<gene>
    <name evidence="3" type="ORF">NCR95_04870</name>
</gene>
<keyword evidence="3" id="KW-0282">Flagellum</keyword>
<feature type="compositionally biased region" description="Low complexity" evidence="1">
    <location>
        <begin position="521"/>
        <end position="533"/>
    </location>
</feature>
<name>A0ABT0TU87_9HELI</name>
<feature type="domain" description="Flagellar hook-length control protein-like C-terminal" evidence="2">
    <location>
        <begin position="443"/>
        <end position="520"/>
    </location>
</feature>